<organism evidence="12 13">
    <name type="scientific">Lawsonella clevelandensis</name>
    <dbReference type="NCBI Taxonomy" id="1528099"/>
    <lineage>
        <taxon>Bacteria</taxon>
        <taxon>Bacillati</taxon>
        <taxon>Actinomycetota</taxon>
        <taxon>Actinomycetes</taxon>
        <taxon>Mycobacteriales</taxon>
        <taxon>Lawsonellaceae</taxon>
        <taxon>Lawsonella</taxon>
    </lineage>
</organism>
<dbReference type="UniPathway" id="UPA00056">
    <property type="reaction ID" value="UER00094"/>
</dbReference>
<comment type="pathway">
    <text evidence="9">Isoprenoid biosynthesis; isopentenyl diphosphate biosynthesis via DXP pathway; isopentenyl diphosphate from 1-deoxy-D-xylulose 5-phosphate: step 3/6.</text>
</comment>
<dbReference type="Gene3D" id="3.30.230.10">
    <property type="match status" value="1"/>
</dbReference>
<feature type="binding site" evidence="9">
    <location>
        <begin position="101"/>
        <end position="111"/>
    </location>
    <ligand>
        <name>ATP</name>
        <dbReference type="ChEBI" id="CHEBI:30616"/>
    </ligand>
</feature>
<evidence type="ECO:0000313" key="12">
    <source>
        <dbReference type="EMBL" id="PZP89663.1"/>
    </source>
</evidence>
<dbReference type="PIRSF" id="PIRSF010376">
    <property type="entry name" value="IspE"/>
    <property type="match status" value="1"/>
</dbReference>
<comment type="catalytic activity">
    <reaction evidence="9">
        <text>4-CDP-2-C-methyl-D-erythritol + ATP = 4-CDP-2-C-methyl-D-erythritol 2-phosphate + ADP + H(+)</text>
        <dbReference type="Rhea" id="RHEA:18437"/>
        <dbReference type="ChEBI" id="CHEBI:15378"/>
        <dbReference type="ChEBI" id="CHEBI:30616"/>
        <dbReference type="ChEBI" id="CHEBI:57823"/>
        <dbReference type="ChEBI" id="CHEBI:57919"/>
        <dbReference type="ChEBI" id="CHEBI:456216"/>
        <dbReference type="EC" id="2.7.1.148"/>
    </reaction>
</comment>
<accession>A0A2W5IF40</accession>
<dbReference type="SUPFAM" id="SSF55060">
    <property type="entry name" value="GHMP Kinase, C-terminal domain"/>
    <property type="match status" value="1"/>
</dbReference>
<dbReference type="SUPFAM" id="SSF54211">
    <property type="entry name" value="Ribosomal protein S5 domain 2-like"/>
    <property type="match status" value="1"/>
</dbReference>
<evidence type="ECO:0000256" key="2">
    <source>
        <dbReference type="ARBA" id="ARBA00012052"/>
    </source>
</evidence>
<evidence type="ECO:0000259" key="10">
    <source>
        <dbReference type="Pfam" id="PF00288"/>
    </source>
</evidence>
<dbReference type="Gene3D" id="3.30.70.890">
    <property type="entry name" value="GHMP kinase, C-terminal domain"/>
    <property type="match status" value="1"/>
</dbReference>
<dbReference type="Pfam" id="PF00288">
    <property type="entry name" value="GHMP_kinases_N"/>
    <property type="match status" value="1"/>
</dbReference>
<evidence type="ECO:0000259" key="11">
    <source>
        <dbReference type="Pfam" id="PF08544"/>
    </source>
</evidence>
<name>A0A2W5IF40_9ACTN</name>
<dbReference type="GO" id="GO:0016114">
    <property type="term" value="P:terpenoid biosynthetic process"/>
    <property type="evidence" value="ECO:0007669"/>
    <property type="project" value="UniProtKB-UniRule"/>
</dbReference>
<gene>
    <name evidence="9" type="primary">ispE</name>
    <name evidence="12" type="ORF">DI579_00320</name>
</gene>
<protein>
    <recommendedName>
        <fullName evidence="3 9">4-diphosphocytidyl-2-C-methyl-D-erythritol kinase</fullName>
        <shortName evidence="9">CMK</shortName>
        <ecNumber evidence="2 9">2.7.1.148</ecNumber>
    </recommendedName>
    <alternativeName>
        <fullName evidence="8 9">4-(cytidine-5'-diphospho)-2-C-methyl-D-erythritol kinase</fullName>
    </alternativeName>
</protein>
<dbReference type="AlphaFoldDB" id="A0A2W5IF40"/>
<keyword evidence="4 9" id="KW-0808">Transferase</keyword>
<feature type="domain" description="GHMP kinase C-terminal" evidence="11">
    <location>
        <begin position="216"/>
        <end position="288"/>
    </location>
</feature>
<dbReference type="RefSeq" id="WP_290595564.1">
    <property type="nucleotide sequence ID" value="NZ_CAKZIO010000003.1"/>
</dbReference>
<dbReference type="InterPro" id="IPR014721">
    <property type="entry name" value="Ribsml_uS5_D2-typ_fold_subgr"/>
</dbReference>
<dbReference type="Pfam" id="PF08544">
    <property type="entry name" value="GHMP_kinases_C"/>
    <property type="match status" value="1"/>
</dbReference>
<evidence type="ECO:0000256" key="5">
    <source>
        <dbReference type="ARBA" id="ARBA00022741"/>
    </source>
</evidence>
<dbReference type="GO" id="GO:0019288">
    <property type="term" value="P:isopentenyl diphosphate biosynthetic process, methylerythritol 4-phosphate pathway"/>
    <property type="evidence" value="ECO:0007669"/>
    <property type="project" value="UniProtKB-UniRule"/>
</dbReference>
<feature type="active site" evidence="9">
    <location>
        <position position="16"/>
    </location>
</feature>
<evidence type="ECO:0000256" key="3">
    <source>
        <dbReference type="ARBA" id="ARBA00017473"/>
    </source>
</evidence>
<dbReference type="PANTHER" id="PTHR43527:SF2">
    <property type="entry name" value="4-DIPHOSPHOCYTIDYL-2-C-METHYL-D-ERYTHRITOL KINASE, CHLOROPLASTIC"/>
    <property type="match status" value="1"/>
</dbReference>
<keyword evidence="9" id="KW-0414">Isoprene biosynthesis</keyword>
<dbReference type="GO" id="GO:0050515">
    <property type="term" value="F:4-(cytidine 5'-diphospho)-2-C-methyl-D-erythritol kinase activity"/>
    <property type="evidence" value="ECO:0007669"/>
    <property type="project" value="UniProtKB-UniRule"/>
</dbReference>
<dbReference type="InterPro" id="IPR006204">
    <property type="entry name" value="GHMP_kinase_N_dom"/>
</dbReference>
<evidence type="ECO:0000256" key="1">
    <source>
        <dbReference type="ARBA" id="ARBA00009684"/>
    </source>
</evidence>
<keyword evidence="5 9" id="KW-0547">Nucleotide-binding</keyword>
<comment type="similarity">
    <text evidence="1 9">Belongs to the GHMP kinase family. IspE subfamily.</text>
</comment>
<feature type="domain" description="GHMP kinase N-terminal" evidence="10">
    <location>
        <begin position="73"/>
        <end position="151"/>
    </location>
</feature>
<sequence length="313" mass="32220">MLTVVRPPVSVSAPGKVNLHLGVNGVRSDGYHELTTVFCALSLRDTVTVSTADHLCVTVSGESAEEVPRDSHNLVWKAAELVADACGAHPGIALHIDKNIPVAGGMAGGSADGAAALIACNEYFQAGLEKQTLLDMALELGSDVPFCMVGGSALGKGRGEQLLPVLHRAPLHWVLAIAKKGLSTPAVFREYDRLHARNTTLDFKNSHSGGDPDTLLQALAAGDLTTIAAHLSNDLQAAAISLYPELRYTLRVGKEAGALAGIVSGSGPTCAFLCKDADSALAVSAELAGAGVCNAVRTGFGPVPGATIEEQAN</sequence>
<keyword evidence="7 9" id="KW-0067">ATP-binding</keyword>
<reference evidence="12 13" key="1">
    <citation type="submission" date="2017-08" db="EMBL/GenBank/DDBJ databases">
        <title>Infants hospitalized years apart are colonized by the same room-sourced microbial strains.</title>
        <authorList>
            <person name="Brooks B."/>
            <person name="Olm M.R."/>
            <person name="Firek B.A."/>
            <person name="Baker R."/>
            <person name="Thomas B.C."/>
            <person name="Morowitz M.J."/>
            <person name="Banfield J.F."/>
        </authorList>
    </citation>
    <scope>NUCLEOTIDE SEQUENCE [LARGE SCALE GENOMIC DNA]</scope>
    <source>
        <strain evidence="12">S2_006_000_R1_57</strain>
    </source>
</reference>
<feature type="active site" evidence="9">
    <location>
        <position position="143"/>
    </location>
</feature>
<evidence type="ECO:0000256" key="4">
    <source>
        <dbReference type="ARBA" id="ARBA00022679"/>
    </source>
</evidence>
<dbReference type="HAMAP" id="MF_00061">
    <property type="entry name" value="IspE"/>
    <property type="match status" value="1"/>
</dbReference>
<comment type="function">
    <text evidence="9">Catalyzes the phosphorylation of the position 2 hydroxy group of 4-diphosphocytidyl-2C-methyl-D-erythritol.</text>
</comment>
<dbReference type="NCBIfam" id="NF002870">
    <property type="entry name" value="PRK03188.1"/>
    <property type="match status" value="1"/>
</dbReference>
<dbReference type="EMBL" id="QFOZ01000001">
    <property type="protein sequence ID" value="PZP89663.1"/>
    <property type="molecule type" value="Genomic_DNA"/>
</dbReference>
<dbReference type="EC" id="2.7.1.148" evidence="2 9"/>
<dbReference type="InterPro" id="IPR013750">
    <property type="entry name" value="GHMP_kinase_C_dom"/>
</dbReference>
<evidence type="ECO:0000256" key="7">
    <source>
        <dbReference type="ARBA" id="ARBA00022840"/>
    </source>
</evidence>
<comment type="caution">
    <text evidence="12">The sequence shown here is derived from an EMBL/GenBank/DDBJ whole genome shotgun (WGS) entry which is preliminary data.</text>
</comment>
<dbReference type="InterPro" id="IPR004424">
    <property type="entry name" value="IspE"/>
</dbReference>
<evidence type="ECO:0000313" key="13">
    <source>
        <dbReference type="Proteomes" id="UP000248606"/>
    </source>
</evidence>
<dbReference type="InterPro" id="IPR036554">
    <property type="entry name" value="GHMP_kinase_C_sf"/>
</dbReference>
<evidence type="ECO:0000256" key="6">
    <source>
        <dbReference type="ARBA" id="ARBA00022777"/>
    </source>
</evidence>
<dbReference type="NCBIfam" id="TIGR00154">
    <property type="entry name" value="ispE"/>
    <property type="match status" value="1"/>
</dbReference>
<evidence type="ECO:0000256" key="9">
    <source>
        <dbReference type="HAMAP-Rule" id="MF_00061"/>
    </source>
</evidence>
<dbReference type="InterPro" id="IPR020568">
    <property type="entry name" value="Ribosomal_Su5_D2-typ_SF"/>
</dbReference>
<evidence type="ECO:0000256" key="8">
    <source>
        <dbReference type="ARBA" id="ARBA00032554"/>
    </source>
</evidence>
<dbReference type="GO" id="GO:0005524">
    <property type="term" value="F:ATP binding"/>
    <property type="evidence" value="ECO:0007669"/>
    <property type="project" value="UniProtKB-UniRule"/>
</dbReference>
<dbReference type="PANTHER" id="PTHR43527">
    <property type="entry name" value="4-DIPHOSPHOCYTIDYL-2-C-METHYL-D-ERYTHRITOL KINASE, CHLOROPLASTIC"/>
    <property type="match status" value="1"/>
</dbReference>
<keyword evidence="6 9" id="KW-0418">Kinase</keyword>
<proteinExistence type="inferred from homology"/>
<dbReference type="Proteomes" id="UP000248606">
    <property type="component" value="Unassembled WGS sequence"/>
</dbReference>